<dbReference type="Proteomes" id="UP000037237">
    <property type="component" value="Unassembled WGS sequence"/>
</dbReference>
<organism evidence="1 2">
    <name type="scientific">miscellaneous Crenarchaeota group-1 archaeon SG8-32-1</name>
    <dbReference type="NCBI Taxonomy" id="1685124"/>
    <lineage>
        <taxon>Archaea</taxon>
        <taxon>Candidatus Bathyarchaeota</taxon>
        <taxon>MCG-1</taxon>
    </lineage>
</organism>
<evidence type="ECO:0000313" key="2">
    <source>
        <dbReference type="Proteomes" id="UP000037237"/>
    </source>
</evidence>
<evidence type="ECO:0008006" key="3">
    <source>
        <dbReference type="Google" id="ProtNLM"/>
    </source>
</evidence>
<comment type="caution">
    <text evidence="1">The sequence shown here is derived from an EMBL/GenBank/DDBJ whole genome shotgun (WGS) entry which is preliminary data.</text>
</comment>
<gene>
    <name evidence="1" type="ORF">AC477_04350</name>
</gene>
<dbReference type="EMBL" id="LFWU01000104">
    <property type="protein sequence ID" value="KON31195.1"/>
    <property type="molecule type" value="Genomic_DNA"/>
</dbReference>
<dbReference type="InterPro" id="IPR029064">
    <property type="entry name" value="Ribosomal_eL30-like_sf"/>
</dbReference>
<protein>
    <recommendedName>
        <fullName evidence="3">eRF1 domain-containing protein</fullName>
    </recommendedName>
</protein>
<accession>A0A0M0BS42</accession>
<dbReference type="AlphaFoldDB" id="A0A0M0BS42"/>
<sequence>MKQRRRYRRGYPVAILVGFEENYAVLWNVFSCIVKQSIKLKLEGKRTDEKMLYNFHQSVVKALKQLIKEGIKSIVLTAPQKTNYTSEFITHLQKHHRYLTNDKNPNRASFAELEGSANNLVAVGELVKSKKFTDLLVKTTSEEADHIIGILEKSLHVNKKYDSILYTLKEIENKVFDKEKNDEKGTDYLLLTDKYLSENRSKNRIHRLMQIANNKNVKTRIIDVESSAGSRISQFSGIVFFSTSSSN</sequence>
<dbReference type="Gene3D" id="3.30.1330.30">
    <property type="match status" value="1"/>
</dbReference>
<name>A0A0M0BS42_9ARCH</name>
<reference evidence="1 2" key="1">
    <citation type="submission" date="2015-06" db="EMBL/GenBank/DDBJ databases">
        <title>New insights into the roles of widespread benthic archaea in carbon and nitrogen cycling.</title>
        <authorList>
            <person name="Lazar C.S."/>
            <person name="Baker B.J."/>
            <person name="Seitz K.W."/>
            <person name="Hyde A.S."/>
            <person name="Dick G.J."/>
            <person name="Hinrichs K.-U."/>
            <person name="Teske A.P."/>
        </authorList>
    </citation>
    <scope>NUCLEOTIDE SEQUENCE [LARGE SCALE GENOMIC DNA]</scope>
    <source>
        <strain evidence="1">SG8-32-1</strain>
    </source>
</reference>
<evidence type="ECO:0000313" key="1">
    <source>
        <dbReference type="EMBL" id="KON31195.1"/>
    </source>
</evidence>
<proteinExistence type="predicted"/>